<dbReference type="OrthoDB" id="5215637at2759"/>
<dbReference type="PANTHER" id="PTHR15549">
    <property type="entry name" value="PAIRED IMMUNOGLOBULIN-LIKE TYPE 2 RECEPTOR"/>
    <property type="match status" value="1"/>
</dbReference>
<feature type="compositionally biased region" description="Basic and acidic residues" evidence="5">
    <location>
        <begin position="269"/>
        <end position="280"/>
    </location>
</feature>
<evidence type="ECO:0000256" key="2">
    <source>
        <dbReference type="ARBA" id="ARBA00022692"/>
    </source>
</evidence>
<gene>
    <name evidence="8" type="ORF">K458DRAFT_421426</name>
</gene>
<evidence type="ECO:0000256" key="1">
    <source>
        <dbReference type="ARBA" id="ARBA00004167"/>
    </source>
</evidence>
<feature type="transmembrane region" description="Helical" evidence="6">
    <location>
        <begin position="196"/>
        <end position="217"/>
    </location>
</feature>
<proteinExistence type="predicted"/>
<evidence type="ECO:0000256" key="4">
    <source>
        <dbReference type="ARBA" id="ARBA00023136"/>
    </source>
</evidence>
<keyword evidence="9" id="KW-1185">Reference proteome</keyword>
<keyword evidence="4 6" id="KW-0472">Membrane</keyword>
<evidence type="ECO:0008006" key="10">
    <source>
        <dbReference type="Google" id="ProtNLM"/>
    </source>
</evidence>
<evidence type="ECO:0000256" key="7">
    <source>
        <dbReference type="SAM" id="SignalP"/>
    </source>
</evidence>
<dbReference type="AlphaFoldDB" id="A0A6G1IQV7"/>
<protein>
    <recommendedName>
        <fullName evidence="10">Mid2 domain-containing protein</fullName>
    </recommendedName>
</protein>
<comment type="subcellular location">
    <subcellularLocation>
        <location evidence="1">Membrane</location>
        <topology evidence="1">Single-pass membrane protein</topology>
    </subcellularLocation>
</comment>
<dbReference type="GO" id="GO:0071944">
    <property type="term" value="C:cell periphery"/>
    <property type="evidence" value="ECO:0007669"/>
    <property type="project" value="UniProtKB-ARBA"/>
</dbReference>
<evidence type="ECO:0000313" key="8">
    <source>
        <dbReference type="EMBL" id="KAF2680488.1"/>
    </source>
</evidence>
<reference evidence="8" key="1">
    <citation type="journal article" date="2020" name="Stud. Mycol.">
        <title>101 Dothideomycetes genomes: a test case for predicting lifestyles and emergence of pathogens.</title>
        <authorList>
            <person name="Haridas S."/>
            <person name="Albert R."/>
            <person name="Binder M."/>
            <person name="Bloem J."/>
            <person name="Labutti K."/>
            <person name="Salamov A."/>
            <person name="Andreopoulos B."/>
            <person name="Baker S."/>
            <person name="Barry K."/>
            <person name="Bills G."/>
            <person name="Bluhm B."/>
            <person name="Cannon C."/>
            <person name="Castanera R."/>
            <person name="Culley D."/>
            <person name="Daum C."/>
            <person name="Ezra D."/>
            <person name="Gonzalez J."/>
            <person name="Henrissat B."/>
            <person name="Kuo A."/>
            <person name="Liang C."/>
            <person name="Lipzen A."/>
            <person name="Lutzoni F."/>
            <person name="Magnuson J."/>
            <person name="Mondo S."/>
            <person name="Nolan M."/>
            <person name="Ohm R."/>
            <person name="Pangilinan J."/>
            <person name="Park H.-J."/>
            <person name="Ramirez L."/>
            <person name="Alfaro M."/>
            <person name="Sun H."/>
            <person name="Tritt A."/>
            <person name="Yoshinaga Y."/>
            <person name="Zwiers L.-H."/>
            <person name="Turgeon B."/>
            <person name="Goodwin S."/>
            <person name="Spatafora J."/>
            <person name="Crous P."/>
            <person name="Grigoriev I."/>
        </authorList>
    </citation>
    <scope>NUCLEOTIDE SEQUENCE</scope>
    <source>
        <strain evidence="8">CBS 122367</strain>
    </source>
</reference>
<keyword evidence="3 6" id="KW-1133">Transmembrane helix</keyword>
<feature type="signal peptide" evidence="7">
    <location>
        <begin position="1"/>
        <end position="16"/>
    </location>
</feature>
<sequence length="289" mass="30094">MLALFFLLAVSREVSGYCYTRNGTTIKSEAYQPCNKTTPDSQCCGTNHSGAGDTGVADDVCESSGLCQNFEGFDGTNEGQQLWWRGGCTDPTWQSPYCLKDVCNGTEYATDNAPVINCGGNAWCCGDSSCCDDKFGIFQLAETVGPTSTSTSSTPTPTPTSSTSTTPTPAPAVTTSPAETTAAATGSSGLSTGAKAGIGVGAAVLVILAIAVVFLVIRLKKTKKEGMVQTHEPYIEAPMGVHEQKFGSDFYAHNDNSPVELIGGQHAELPAKAEPQELHAGKGSVRGRA</sequence>
<feature type="region of interest" description="Disordered" evidence="5">
    <location>
        <begin position="269"/>
        <end position="289"/>
    </location>
</feature>
<dbReference type="EMBL" id="MU005596">
    <property type="protein sequence ID" value="KAF2680488.1"/>
    <property type="molecule type" value="Genomic_DNA"/>
</dbReference>
<feature type="region of interest" description="Disordered" evidence="5">
    <location>
        <begin position="145"/>
        <end position="188"/>
    </location>
</feature>
<evidence type="ECO:0000256" key="6">
    <source>
        <dbReference type="SAM" id="Phobius"/>
    </source>
</evidence>
<feature type="chain" id="PRO_5026130540" description="Mid2 domain-containing protein" evidence="7">
    <location>
        <begin position="17"/>
        <end position="289"/>
    </location>
</feature>
<organism evidence="8 9">
    <name type="scientific">Lentithecium fluviatile CBS 122367</name>
    <dbReference type="NCBI Taxonomy" id="1168545"/>
    <lineage>
        <taxon>Eukaryota</taxon>
        <taxon>Fungi</taxon>
        <taxon>Dikarya</taxon>
        <taxon>Ascomycota</taxon>
        <taxon>Pezizomycotina</taxon>
        <taxon>Dothideomycetes</taxon>
        <taxon>Pleosporomycetidae</taxon>
        <taxon>Pleosporales</taxon>
        <taxon>Massarineae</taxon>
        <taxon>Lentitheciaceae</taxon>
        <taxon>Lentithecium</taxon>
    </lineage>
</organism>
<dbReference type="GO" id="GO:0016020">
    <property type="term" value="C:membrane"/>
    <property type="evidence" value="ECO:0007669"/>
    <property type="project" value="UniProtKB-SubCell"/>
</dbReference>
<evidence type="ECO:0000313" key="9">
    <source>
        <dbReference type="Proteomes" id="UP000799291"/>
    </source>
</evidence>
<accession>A0A6G1IQV7</accession>
<evidence type="ECO:0000256" key="5">
    <source>
        <dbReference type="SAM" id="MobiDB-lite"/>
    </source>
</evidence>
<dbReference type="InterPro" id="IPR051694">
    <property type="entry name" value="Immunoregulatory_rcpt-like"/>
</dbReference>
<evidence type="ECO:0000256" key="3">
    <source>
        <dbReference type="ARBA" id="ARBA00022989"/>
    </source>
</evidence>
<dbReference type="Proteomes" id="UP000799291">
    <property type="component" value="Unassembled WGS sequence"/>
</dbReference>
<keyword evidence="7" id="KW-0732">Signal</keyword>
<name>A0A6G1IQV7_9PLEO</name>
<keyword evidence="2 6" id="KW-0812">Transmembrane</keyword>